<dbReference type="RefSeq" id="WP_338203070.1">
    <property type="nucleotide sequence ID" value="NZ_JAEKNR010000155.1"/>
</dbReference>
<evidence type="ECO:0000256" key="3">
    <source>
        <dbReference type="ARBA" id="ARBA00022603"/>
    </source>
</evidence>
<sequence length="443" mass="46030">MKYYPLFLDLRGQRCLVVGEGPLADEKVAGLRRSGAAVEQQVGFAPCSLAGVRLVIDASGDAATGRLVWEEAERLGVLVNVVDVPDRCRFIAPAVVDRDPLVIAISTSGESPFLASALRARMERWLGPEWGPFVELVGRIRRRLRAQRLPLPAQTAIYRRLLRSGVRRLLARGREMDATFEAAVIAEASGERAGRVALVGAGPGDPGLLTLAAQELLFEADVVVHDALVSPEVLAMCGPNARLVDAGKRGGRPSARQADINATLIAAAREGLEVMRLKGGDPFVFGRGGEEMAALVEAGLEVVVVPGVSSVNAAPAAAGIPLTSRGVASSFAVTSLKAGEAGQAVRRLEALAAAADTLVVMMPLADIDELGSRLARVLGPRPAALVAAAGMPGQQVIRGTVEDIAGAVRRARVEGPATLVVGDVVAQSAARAMSSARDAGAAV</sequence>
<comment type="similarity">
    <text evidence="13">Belongs to the precorrin methyltransferase family.</text>
</comment>
<comment type="catalytic activity">
    <reaction evidence="11">
        <text>precorrin-2 + NAD(+) = sirohydrochlorin + NADH + 2 H(+)</text>
        <dbReference type="Rhea" id="RHEA:15613"/>
        <dbReference type="ChEBI" id="CHEBI:15378"/>
        <dbReference type="ChEBI" id="CHEBI:57540"/>
        <dbReference type="ChEBI" id="CHEBI:57945"/>
        <dbReference type="ChEBI" id="CHEBI:58351"/>
        <dbReference type="ChEBI" id="CHEBI:58827"/>
        <dbReference type="EC" id="1.3.1.76"/>
    </reaction>
</comment>
<evidence type="ECO:0000256" key="6">
    <source>
        <dbReference type="ARBA" id="ARBA00023002"/>
    </source>
</evidence>
<dbReference type="Gene3D" id="3.40.1010.10">
    <property type="entry name" value="Cobalt-precorrin-4 Transmethylase, Domain 1"/>
    <property type="match status" value="1"/>
</dbReference>
<dbReference type="InterPro" id="IPR006366">
    <property type="entry name" value="CobA/CysG_C"/>
</dbReference>
<dbReference type="GO" id="GO:0051266">
    <property type="term" value="F:sirohydrochlorin ferrochelatase activity"/>
    <property type="evidence" value="ECO:0007669"/>
    <property type="project" value="InterPro"/>
</dbReference>
<dbReference type="GO" id="GO:0009236">
    <property type="term" value="P:cobalamin biosynthetic process"/>
    <property type="evidence" value="ECO:0007669"/>
    <property type="project" value="UniProtKB-KW"/>
</dbReference>
<proteinExistence type="inferred from homology"/>
<dbReference type="SUPFAM" id="SSF53790">
    <property type="entry name" value="Tetrapyrrole methylase"/>
    <property type="match status" value="1"/>
</dbReference>
<evidence type="ECO:0000256" key="11">
    <source>
        <dbReference type="ARBA" id="ARBA00047561"/>
    </source>
</evidence>
<dbReference type="InterPro" id="IPR035996">
    <property type="entry name" value="4pyrrol_Methylase_sf"/>
</dbReference>
<dbReference type="PIRSF" id="PIRSF036426">
    <property type="entry name" value="Sirohaem_synth"/>
    <property type="match status" value="1"/>
</dbReference>
<evidence type="ECO:0000256" key="9">
    <source>
        <dbReference type="ARBA" id="ARBA00023244"/>
    </source>
</evidence>
<dbReference type="InterPro" id="IPR014776">
    <property type="entry name" value="4pyrrole_Mease_sub2"/>
</dbReference>
<dbReference type="EC" id="2.1.1.107" evidence="16"/>
<keyword evidence="3 13" id="KW-0489">Methyltransferase</keyword>
<dbReference type="InterPro" id="IPR014777">
    <property type="entry name" value="4pyrrole_Mease_sub1"/>
</dbReference>
<dbReference type="InterPro" id="IPR028281">
    <property type="entry name" value="Sirohaem_synthase_central"/>
</dbReference>
<evidence type="ECO:0000259" key="15">
    <source>
        <dbReference type="Pfam" id="PF14824"/>
    </source>
</evidence>
<evidence type="ECO:0000313" key="17">
    <source>
        <dbReference type="Proteomes" id="UP000612893"/>
    </source>
</evidence>
<dbReference type="Gene3D" id="3.40.50.720">
    <property type="entry name" value="NAD(P)-binding Rossmann-like Domain"/>
    <property type="match status" value="2"/>
</dbReference>
<dbReference type="NCBIfam" id="TIGR01470">
    <property type="entry name" value="cysG_Nterm"/>
    <property type="match status" value="1"/>
</dbReference>
<dbReference type="GO" id="GO:0043115">
    <property type="term" value="F:precorrin-2 dehydrogenase activity"/>
    <property type="evidence" value="ECO:0007669"/>
    <property type="project" value="UniProtKB-EC"/>
</dbReference>
<dbReference type="PROSITE" id="PS00840">
    <property type="entry name" value="SUMT_2"/>
    <property type="match status" value="1"/>
</dbReference>
<evidence type="ECO:0000256" key="2">
    <source>
        <dbReference type="ARBA" id="ARBA00022573"/>
    </source>
</evidence>
<evidence type="ECO:0000256" key="12">
    <source>
        <dbReference type="PIRSR" id="PIRSR036426-1"/>
    </source>
</evidence>
<evidence type="ECO:0000256" key="1">
    <source>
        <dbReference type="ARBA" id="ARBA00005010"/>
    </source>
</evidence>
<keyword evidence="4 13" id="KW-0808">Transferase</keyword>
<dbReference type="GO" id="GO:0019354">
    <property type="term" value="P:siroheme biosynthetic process"/>
    <property type="evidence" value="ECO:0007669"/>
    <property type="project" value="InterPro"/>
</dbReference>
<dbReference type="CDD" id="cd11642">
    <property type="entry name" value="SUMT"/>
    <property type="match status" value="1"/>
</dbReference>
<evidence type="ECO:0000256" key="8">
    <source>
        <dbReference type="ARBA" id="ARBA00023239"/>
    </source>
</evidence>
<dbReference type="InterPro" id="IPR050161">
    <property type="entry name" value="Siro_Cobalamin_biosynth"/>
</dbReference>
<evidence type="ECO:0000256" key="5">
    <source>
        <dbReference type="ARBA" id="ARBA00022691"/>
    </source>
</evidence>
<evidence type="ECO:0000256" key="13">
    <source>
        <dbReference type="RuleBase" id="RU003960"/>
    </source>
</evidence>
<feature type="active site" description="Proton acceptor" evidence="12">
    <location>
        <position position="226"/>
    </location>
</feature>
<evidence type="ECO:0000256" key="10">
    <source>
        <dbReference type="ARBA" id="ARBA00023268"/>
    </source>
</evidence>
<dbReference type="GO" id="GO:0032259">
    <property type="term" value="P:methylation"/>
    <property type="evidence" value="ECO:0007669"/>
    <property type="project" value="UniProtKB-KW"/>
</dbReference>
<dbReference type="Gene3D" id="3.30.160.110">
    <property type="entry name" value="Siroheme synthase, domain 2"/>
    <property type="match status" value="1"/>
</dbReference>
<dbReference type="SUPFAM" id="SSF51735">
    <property type="entry name" value="NAD(P)-binding Rossmann-fold domains"/>
    <property type="match status" value="1"/>
</dbReference>
<comment type="caution">
    <text evidence="16">The sequence shown here is derived from an EMBL/GenBank/DDBJ whole genome shotgun (WGS) entry which is preliminary data.</text>
</comment>
<dbReference type="GO" id="GO:0051287">
    <property type="term" value="F:NAD binding"/>
    <property type="evidence" value="ECO:0007669"/>
    <property type="project" value="InterPro"/>
</dbReference>
<name>A0A934K706_9BACT</name>
<gene>
    <name evidence="16" type="primary">cobA</name>
    <name evidence="16" type="ORF">JF922_15890</name>
</gene>
<keyword evidence="9" id="KW-0627">Porphyrin biosynthesis</keyword>
<keyword evidence="10" id="KW-0511">Multifunctional enzyme</keyword>
<dbReference type="Pfam" id="PF00590">
    <property type="entry name" value="TP_methylase"/>
    <property type="match status" value="1"/>
</dbReference>
<dbReference type="InterPro" id="IPR012409">
    <property type="entry name" value="Sirohaem_synth"/>
</dbReference>
<evidence type="ECO:0000313" key="16">
    <source>
        <dbReference type="EMBL" id="MBJ7599545.1"/>
    </source>
</evidence>
<dbReference type="AlphaFoldDB" id="A0A934K706"/>
<evidence type="ECO:0000256" key="4">
    <source>
        <dbReference type="ARBA" id="ARBA00022679"/>
    </source>
</evidence>
<feature type="domain" description="Siroheme synthase central" evidence="15">
    <location>
        <begin position="98"/>
        <end position="124"/>
    </location>
</feature>
<protein>
    <submittedName>
        <fullName evidence="16">Uroporphyrinogen-III C-methyltransferase</fullName>
        <ecNumber evidence="16">2.1.1.107</ecNumber>
    </submittedName>
</protein>
<evidence type="ECO:0000259" key="14">
    <source>
        <dbReference type="Pfam" id="PF00590"/>
    </source>
</evidence>
<dbReference type="NCBIfam" id="TIGR01469">
    <property type="entry name" value="cobA_cysG_Cterm"/>
    <property type="match status" value="1"/>
</dbReference>
<dbReference type="InterPro" id="IPR036291">
    <property type="entry name" value="NAD(P)-bd_dom_sf"/>
</dbReference>
<dbReference type="Proteomes" id="UP000612893">
    <property type="component" value="Unassembled WGS sequence"/>
</dbReference>
<evidence type="ECO:0000256" key="7">
    <source>
        <dbReference type="ARBA" id="ARBA00023027"/>
    </source>
</evidence>
<dbReference type="NCBIfam" id="NF004790">
    <property type="entry name" value="PRK06136.1"/>
    <property type="match status" value="1"/>
</dbReference>
<dbReference type="InterPro" id="IPR000878">
    <property type="entry name" value="4pyrrol_Mease"/>
</dbReference>
<keyword evidence="17" id="KW-1185">Reference proteome</keyword>
<dbReference type="InterPro" id="IPR003043">
    <property type="entry name" value="Uropor_MeTrfase_CS"/>
</dbReference>
<reference evidence="16" key="1">
    <citation type="submission" date="2020-10" db="EMBL/GenBank/DDBJ databases">
        <title>Ca. Dormibacterota MAGs.</title>
        <authorList>
            <person name="Montgomery K."/>
        </authorList>
    </citation>
    <scope>NUCLEOTIDE SEQUENCE [LARGE SCALE GENOMIC DNA]</scope>
    <source>
        <strain evidence="16">SC8812_S17_10</strain>
    </source>
</reference>
<comment type="pathway">
    <text evidence="1">Porphyrin-containing compound metabolism; siroheme biosynthesis; sirohydrochlorin from precorrin-2: step 1/1.</text>
</comment>
<keyword evidence="7" id="KW-0520">NAD</keyword>
<dbReference type="Gene3D" id="3.30.950.10">
    <property type="entry name" value="Methyltransferase, Cobalt-precorrin-4 Transmethylase, Domain 2"/>
    <property type="match status" value="1"/>
</dbReference>
<feature type="domain" description="Tetrapyrrole methylase" evidence="14">
    <location>
        <begin position="196"/>
        <end position="404"/>
    </location>
</feature>
<accession>A0A934K706</accession>
<organism evidence="16 17">
    <name type="scientific">Candidatus Nephthysia bennettiae</name>
    <dbReference type="NCBI Taxonomy" id="3127016"/>
    <lineage>
        <taxon>Bacteria</taxon>
        <taxon>Bacillati</taxon>
        <taxon>Candidatus Dormiibacterota</taxon>
        <taxon>Candidatus Dormibacteria</taxon>
        <taxon>Candidatus Dormibacterales</taxon>
        <taxon>Candidatus Dormibacteraceae</taxon>
        <taxon>Candidatus Nephthysia</taxon>
    </lineage>
</organism>
<dbReference type="EMBL" id="JAEKNR010000155">
    <property type="protein sequence ID" value="MBJ7599545.1"/>
    <property type="molecule type" value="Genomic_DNA"/>
</dbReference>
<dbReference type="InterPro" id="IPR006367">
    <property type="entry name" value="Sirohaem_synthase_N"/>
</dbReference>
<dbReference type="SUPFAM" id="SSF75615">
    <property type="entry name" value="Siroheme synthase middle domains-like"/>
    <property type="match status" value="1"/>
</dbReference>
<keyword evidence="8" id="KW-0456">Lyase</keyword>
<dbReference type="PANTHER" id="PTHR45790:SF3">
    <property type="entry name" value="S-ADENOSYL-L-METHIONINE-DEPENDENT UROPORPHYRINOGEN III METHYLTRANSFERASE, CHLOROPLASTIC"/>
    <property type="match status" value="1"/>
</dbReference>
<keyword evidence="2" id="KW-0169">Cobalamin biosynthesis</keyword>
<feature type="active site" description="Proton acceptor" evidence="12">
    <location>
        <position position="248"/>
    </location>
</feature>
<dbReference type="GO" id="GO:0004851">
    <property type="term" value="F:uroporphyrin-III C-methyltransferase activity"/>
    <property type="evidence" value="ECO:0007669"/>
    <property type="project" value="UniProtKB-EC"/>
</dbReference>
<dbReference type="Pfam" id="PF13241">
    <property type="entry name" value="NAD_binding_7"/>
    <property type="match status" value="2"/>
</dbReference>
<keyword evidence="6" id="KW-0560">Oxidoreductase</keyword>
<dbReference type="Pfam" id="PF14824">
    <property type="entry name" value="Sirohm_synth_M"/>
    <property type="match status" value="1"/>
</dbReference>
<dbReference type="PANTHER" id="PTHR45790">
    <property type="entry name" value="SIROHEME SYNTHASE-RELATED"/>
    <property type="match status" value="1"/>
</dbReference>
<dbReference type="FunFam" id="3.40.1010.10:FF:000001">
    <property type="entry name" value="Siroheme synthase"/>
    <property type="match status" value="1"/>
</dbReference>
<keyword evidence="5" id="KW-0949">S-adenosyl-L-methionine</keyword>